<dbReference type="OrthoDB" id="759142at2759"/>
<dbReference type="PROSITE" id="PS50866">
    <property type="entry name" value="GOLD"/>
    <property type="match status" value="1"/>
</dbReference>
<evidence type="ECO:0000256" key="3">
    <source>
        <dbReference type="ARBA" id="ARBA00022692"/>
    </source>
</evidence>
<dbReference type="Proteomes" id="UP000005666">
    <property type="component" value="Chromosome 4"/>
</dbReference>
<dbReference type="KEGG" id="tpf:TPHA_0D02420"/>
<comment type="subcellular location">
    <subcellularLocation>
        <location evidence="1 8">Membrane</location>
        <topology evidence="1 8">Single-pass type I membrane protein</topology>
    </subcellularLocation>
</comment>
<gene>
    <name evidence="12" type="primary">TPHA0D02420</name>
    <name evidence="12" type="ordered locus">TPHA_0D02420</name>
</gene>
<keyword evidence="13" id="KW-1185">Reference proteome</keyword>
<name>G8BSQ8_TETPH</name>
<dbReference type="GO" id="GO:0030134">
    <property type="term" value="C:COPII-coated ER to Golgi transport vesicle"/>
    <property type="evidence" value="ECO:0007669"/>
    <property type="project" value="EnsemblFungi"/>
</dbReference>
<evidence type="ECO:0000256" key="10">
    <source>
        <dbReference type="SAM" id="SignalP"/>
    </source>
</evidence>
<keyword evidence="5" id="KW-0931">ER-Golgi transport</keyword>
<dbReference type="PANTHER" id="PTHR22811">
    <property type="entry name" value="TRANSMEMBRANE EMP24 DOMAIN-CONTAINING PROTEIN"/>
    <property type="match status" value="1"/>
</dbReference>
<evidence type="ECO:0000259" key="11">
    <source>
        <dbReference type="PROSITE" id="PS50866"/>
    </source>
</evidence>
<dbReference type="GO" id="GO:0016020">
    <property type="term" value="C:membrane"/>
    <property type="evidence" value="ECO:0007669"/>
    <property type="project" value="UniProtKB-SubCell"/>
</dbReference>
<keyword evidence="3 8" id="KW-0812">Transmembrane</keyword>
<comment type="similarity">
    <text evidence="2 8">Belongs to the EMP24/GP25L family.</text>
</comment>
<evidence type="ECO:0000256" key="9">
    <source>
        <dbReference type="SAM" id="Phobius"/>
    </source>
</evidence>
<feature type="chain" id="PRO_5003508604" description="GOLD domain-containing protein" evidence="10">
    <location>
        <begin position="23"/>
        <end position="213"/>
    </location>
</feature>
<dbReference type="GeneID" id="11534249"/>
<keyword evidence="6 9" id="KW-1133">Transmembrane helix</keyword>
<dbReference type="RefSeq" id="XP_003685313.1">
    <property type="nucleotide sequence ID" value="XM_003685265.1"/>
</dbReference>
<evidence type="ECO:0000313" key="13">
    <source>
        <dbReference type="Proteomes" id="UP000005666"/>
    </source>
</evidence>
<dbReference type="eggNOG" id="KOG1691">
    <property type="taxonomic scope" value="Eukaryota"/>
</dbReference>
<dbReference type="SMART" id="SM01190">
    <property type="entry name" value="EMP24_GP25L"/>
    <property type="match status" value="1"/>
</dbReference>
<keyword evidence="5" id="KW-0813">Transport</keyword>
<dbReference type="STRING" id="1071381.G8BSQ8"/>
<dbReference type="EMBL" id="HE612859">
    <property type="protein sequence ID" value="CCE62879.1"/>
    <property type="molecule type" value="Genomic_DNA"/>
</dbReference>
<sequence>MKNSIFNLCFALFLVLAKVSQALLFDLPAELNPEPFCIRDFVSEGQLVVIEVTSDGSSGDNQEVTLTVRDTNGNEYRRVKDLVGDARVVFTASMSTTFDVCLTNKAKVSGRSLSRSIEVDVESGSEARDWNKVSSSEKLKPIELDLRKIEELADDIVDEFSYMKNREARLRDTNESTNARVVNFSFLIIIALMGLGSLQVYYLRDFFRAKHII</sequence>
<keyword evidence="4 10" id="KW-0732">Signal</keyword>
<evidence type="ECO:0000256" key="4">
    <source>
        <dbReference type="ARBA" id="ARBA00022729"/>
    </source>
</evidence>
<evidence type="ECO:0000256" key="8">
    <source>
        <dbReference type="RuleBase" id="RU003827"/>
    </source>
</evidence>
<dbReference type="InterPro" id="IPR015720">
    <property type="entry name" value="Emp24-like"/>
</dbReference>
<dbReference type="AlphaFoldDB" id="G8BSQ8"/>
<proteinExistence type="inferred from homology"/>
<dbReference type="GO" id="GO:0006888">
    <property type="term" value="P:endoplasmic reticulum to Golgi vesicle-mediated transport"/>
    <property type="evidence" value="ECO:0007669"/>
    <property type="project" value="EnsemblFungi"/>
</dbReference>
<dbReference type="OMA" id="DVFEACF"/>
<evidence type="ECO:0000313" key="12">
    <source>
        <dbReference type="EMBL" id="CCE62879.1"/>
    </source>
</evidence>
<evidence type="ECO:0000256" key="5">
    <source>
        <dbReference type="ARBA" id="ARBA00022892"/>
    </source>
</evidence>
<dbReference type="Pfam" id="PF01105">
    <property type="entry name" value="EMP24_GP25L"/>
    <property type="match status" value="1"/>
</dbReference>
<evidence type="ECO:0000256" key="2">
    <source>
        <dbReference type="ARBA" id="ARBA00007104"/>
    </source>
</evidence>
<dbReference type="HOGENOM" id="CLU_066963_3_0_1"/>
<evidence type="ECO:0000256" key="1">
    <source>
        <dbReference type="ARBA" id="ARBA00004479"/>
    </source>
</evidence>
<reference evidence="12 13" key="1">
    <citation type="journal article" date="2011" name="Proc. Natl. Acad. Sci. U.S.A.">
        <title>Evolutionary erosion of yeast sex chromosomes by mating-type switching accidents.</title>
        <authorList>
            <person name="Gordon J.L."/>
            <person name="Armisen D."/>
            <person name="Proux-Wera E."/>
            <person name="Oheigeartaigh S.S."/>
            <person name="Byrne K.P."/>
            <person name="Wolfe K.H."/>
        </authorList>
    </citation>
    <scope>NUCLEOTIDE SEQUENCE [LARGE SCALE GENOMIC DNA]</scope>
    <source>
        <strain evidence="13">ATCC 24235 / CBS 4417 / NBRC 1672 / NRRL Y-8282 / UCD 70-5</strain>
    </source>
</reference>
<accession>G8BSQ8</accession>
<evidence type="ECO:0000256" key="7">
    <source>
        <dbReference type="ARBA" id="ARBA00023136"/>
    </source>
</evidence>
<feature type="signal peptide" evidence="10">
    <location>
        <begin position="1"/>
        <end position="22"/>
    </location>
</feature>
<organism evidence="12 13">
    <name type="scientific">Tetrapisispora phaffii (strain ATCC 24235 / CBS 4417 / NBRC 1672 / NRRL Y-8282 / UCD 70-5)</name>
    <name type="common">Yeast</name>
    <name type="synonym">Fabospora phaffii</name>
    <dbReference type="NCBI Taxonomy" id="1071381"/>
    <lineage>
        <taxon>Eukaryota</taxon>
        <taxon>Fungi</taxon>
        <taxon>Dikarya</taxon>
        <taxon>Ascomycota</taxon>
        <taxon>Saccharomycotina</taxon>
        <taxon>Saccharomycetes</taxon>
        <taxon>Saccharomycetales</taxon>
        <taxon>Saccharomycetaceae</taxon>
        <taxon>Tetrapisispora</taxon>
    </lineage>
</organism>
<evidence type="ECO:0000256" key="6">
    <source>
        <dbReference type="ARBA" id="ARBA00022989"/>
    </source>
</evidence>
<dbReference type="InterPro" id="IPR009038">
    <property type="entry name" value="GOLD_dom"/>
</dbReference>
<keyword evidence="7 9" id="KW-0472">Membrane</keyword>
<feature type="domain" description="GOLD" evidence="11">
    <location>
        <begin position="35"/>
        <end position="123"/>
    </location>
</feature>
<protein>
    <recommendedName>
        <fullName evidence="11">GOLD domain-containing protein</fullName>
    </recommendedName>
</protein>
<feature type="transmembrane region" description="Helical" evidence="9">
    <location>
        <begin position="181"/>
        <end position="203"/>
    </location>
</feature>